<keyword evidence="1" id="KW-0472">Membrane</keyword>
<organism evidence="2 3">
    <name type="scientific">Sporosarcina oncorhynchi</name>
    <dbReference type="NCBI Taxonomy" id="3056444"/>
    <lineage>
        <taxon>Bacteria</taxon>
        <taxon>Bacillati</taxon>
        <taxon>Bacillota</taxon>
        <taxon>Bacilli</taxon>
        <taxon>Bacillales</taxon>
        <taxon>Caryophanaceae</taxon>
        <taxon>Sporosarcina</taxon>
    </lineage>
</organism>
<dbReference type="EMBL" id="CP129118">
    <property type="protein sequence ID" value="WOV86318.1"/>
    <property type="molecule type" value="Genomic_DNA"/>
</dbReference>
<sequence length="83" mass="9547">MEINELQQTNQMMSLKDWIITIILTALPIVNIVMLIIWATDKKDPRNNFSKAYLIVTAGMFALVIAFYILMVIFILFIGIIVQ</sequence>
<evidence type="ECO:0000256" key="1">
    <source>
        <dbReference type="SAM" id="Phobius"/>
    </source>
</evidence>
<gene>
    <name evidence="2" type="ORF">QWT69_10235</name>
</gene>
<accession>A0ABZ0L1J0</accession>
<proteinExistence type="predicted"/>
<feature type="transmembrane region" description="Helical" evidence="1">
    <location>
        <begin position="52"/>
        <end position="82"/>
    </location>
</feature>
<dbReference type="RefSeq" id="WP_317965383.1">
    <property type="nucleotide sequence ID" value="NZ_CP129118.1"/>
</dbReference>
<evidence type="ECO:0000313" key="3">
    <source>
        <dbReference type="Proteomes" id="UP001303902"/>
    </source>
</evidence>
<feature type="transmembrane region" description="Helical" evidence="1">
    <location>
        <begin position="18"/>
        <end position="40"/>
    </location>
</feature>
<reference evidence="2 3" key="1">
    <citation type="submission" date="2023-06" db="EMBL/GenBank/DDBJ databases">
        <title>Sporosarcina sp. nov., isolated from Korean tranditional fermented seafood 'Jeotgal'.</title>
        <authorList>
            <person name="Yang A.I."/>
            <person name="Shin N.-R."/>
        </authorList>
    </citation>
    <scope>NUCLEOTIDE SEQUENCE [LARGE SCALE GENOMIC DNA]</scope>
    <source>
        <strain evidence="2 3">T2O-4</strain>
    </source>
</reference>
<dbReference type="Proteomes" id="UP001303902">
    <property type="component" value="Chromosome"/>
</dbReference>
<keyword evidence="1" id="KW-1133">Transmembrane helix</keyword>
<protein>
    <submittedName>
        <fullName evidence="2">Uncharacterized protein</fullName>
    </submittedName>
</protein>
<keyword evidence="1" id="KW-0812">Transmembrane</keyword>
<keyword evidence="3" id="KW-1185">Reference proteome</keyword>
<name>A0ABZ0L1J0_9BACL</name>
<evidence type="ECO:0000313" key="2">
    <source>
        <dbReference type="EMBL" id="WOV86318.1"/>
    </source>
</evidence>